<protein>
    <submittedName>
        <fullName evidence="2">Uncharacterized protein</fullName>
    </submittedName>
</protein>
<sequence>MGDPISWIYVYGNYSEDKTVDMERYGYIDVVYDAYSMVLKDIPNGKILNFSVKVFLPDGVKELVLGFDIDVLHMFREYENEDQPIQCFDSELKLRLCAKERELTPGASSSMANIHLVNLSSDDHYIDEEVGDEEVGDKAVVDEAVRDEAVGDEEVRDEEMGEDDSVDSEWGKDDIEVGDDDSTDSEKDLG</sequence>
<accession>A0A9Q0K305</accession>
<evidence type="ECO:0000313" key="2">
    <source>
        <dbReference type="EMBL" id="KAJ4960065.1"/>
    </source>
</evidence>
<evidence type="ECO:0000313" key="3">
    <source>
        <dbReference type="Proteomes" id="UP001141806"/>
    </source>
</evidence>
<reference evidence="2" key="1">
    <citation type="journal article" date="2023" name="Plant J.">
        <title>The genome of the king protea, Protea cynaroides.</title>
        <authorList>
            <person name="Chang J."/>
            <person name="Duong T.A."/>
            <person name="Schoeman C."/>
            <person name="Ma X."/>
            <person name="Roodt D."/>
            <person name="Barker N."/>
            <person name="Li Z."/>
            <person name="Van de Peer Y."/>
            <person name="Mizrachi E."/>
        </authorList>
    </citation>
    <scope>NUCLEOTIDE SEQUENCE</scope>
    <source>
        <tissue evidence="2">Young leaves</tissue>
    </source>
</reference>
<feature type="compositionally biased region" description="Basic and acidic residues" evidence="1">
    <location>
        <begin position="136"/>
        <end position="149"/>
    </location>
</feature>
<feature type="region of interest" description="Disordered" evidence="1">
    <location>
        <begin position="131"/>
        <end position="190"/>
    </location>
</feature>
<dbReference type="Proteomes" id="UP001141806">
    <property type="component" value="Unassembled WGS sequence"/>
</dbReference>
<gene>
    <name evidence="2" type="ORF">NE237_019975</name>
</gene>
<evidence type="ECO:0000256" key="1">
    <source>
        <dbReference type="SAM" id="MobiDB-lite"/>
    </source>
</evidence>
<name>A0A9Q0K305_9MAGN</name>
<keyword evidence="3" id="KW-1185">Reference proteome</keyword>
<feature type="compositionally biased region" description="Acidic residues" evidence="1">
    <location>
        <begin position="150"/>
        <end position="167"/>
    </location>
</feature>
<dbReference type="EMBL" id="JAMYWD010000009">
    <property type="protein sequence ID" value="KAJ4960065.1"/>
    <property type="molecule type" value="Genomic_DNA"/>
</dbReference>
<dbReference type="AlphaFoldDB" id="A0A9Q0K305"/>
<organism evidence="2 3">
    <name type="scientific">Protea cynaroides</name>
    <dbReference type="NCBI Taxonomy" id="273540"/>
    <lineage>
        <taxon>Eukaryota</taxon>
        <taxon>Viridiplantae</taxon>
        <taxon>Streptophyta</taxon>
        <taxon>Embryophyta</taxon>
        <taxon>Tracheophyta</taxon>
        <taxon>Spermatophyta</taxon>
        <taxon>Magnoliopsida</taxon>
        <taxon>Proteales</taxon>
        <taxon>Proteaceae</taxon>
        <taxon>Protea</taxon>
    </lineage>
</organism>
<proteinExistence type="predicted"/>
<comment type="caution">
    <text evidence="2">The sequence shown here is derived from an EMBL/GenBank/DDBJ whole genome shotgun (WGS) entry which is preliminary data.</text>
</comment>